<evidence type="ECO:0000256" key="1">
    <source>
        <dbReference type="SAM" id="SignalP"/>
    </source>
</evidence>
<evidence type="ECO:0000313" key="2">
    <source>
        <dbReference type="EMBL" id="GBF80027.1"/>
    </source>
</evidence>
<protein>
    <submittedName>
        <fullName evidence="2">Cytochrome c</fullName>
    </submittedName>
</protein>
<proteinExistence type="predicted"/>
<dbReference type="RefSeq" id="WP_125061070.1">
    <property type="nucleotide sequence ID" value="NZ_BDQK01000005.1"/>
</dbReference>
<comment type="caution">
    <text evidence="2">The sequence shown here is derived from an EMBL/GenBank/DDBJ whole genome shotgun (WGS) entry which is preliminary data.</text>
</comment>
<dbReference type="AlphaFoldDB" id="A0A401IFF1"/>
<gene>
    <name evidence="2" type="ORF">AsFPU1_1428</name>
</gene>
<dbReference type="Proteomes" id="UP000287247">
    <property type="component" value="Unassembled WGS sequence"/>
</dbReference>
<feature type="signal peptide" evidence="1">
    <location>
        <begin position="1"/>
        <end position="23"/>
    </location>
</feature>
<keyword evidence="3" id="KW-1185">Reference proteome</keyword>
<accession>A0A401IFF1</accession>
<feature type="chain" id="PRO_5019227774" evidence="1">
    <location>
        <begin position="24"/>
        <end position="271"/>
    </location>
</feature>
<sequence>MKKTLISILSFIASLGIVSSAQAFSLYDEVSEGDLSNVGATPTQLGSLTLGNNLLRATFNRGINTDPDYFSFTIPQGQILTEIKLNSWNTSPFFEDIAFIGIEEGLSFDFVFSNTNNANPAAGLLGWSHLRSTQIGTDKILTEMALSNLDPISSGLAIVVNEEADNNPYTPEQIAQFPSGVTEDLLKANLRSAGTIGTTGSTVGWFPGATGFKLPLGPGNYSIWLRQGSDIRISVELDFNTQKVSEPRSVLGLTLVLGLGLVTVISKRKFN</sequence>
<dbReference type="EMBL" id="BDQK01000005">
    <property type="protein sequence ID" value="GBF80027.1"/>
    <property type="molecule type" value="Genomic_DNA"/>
</dbReference>
<organism evidence="2 3">
    <name type="scientific">Aphanothece sacrum FPU1</name>
    <dbReference type="NCBI Taxonomy" id="1920663"/>
    <lineage>
        <taxon>Bacteria</taxon>
        <taxon>Bacillati</taxon>
        <taxon>Cyanobacteriota</taxon>
        <taxon>Cyanophyceae</taxon>
        <taxon>Oscillatoriophycideae</taxon>
        <taxon>Chroococcales</taxon>
        <taxon>Aphanothecaceae</taxon>
        <taxon>Aphanothece</taxon>
    </lineage>
</organism>
<dbReference type="OrthoDB" id="9773411at2"/>
<evidence type="ECO:0000313" key="3">
    <source>
        <dbReference type="Proteomes" id="UP000287247"/>
    </source>
</evidence>
<keyword evidence="1" id="KW-0732">Signal</keyword>
<reference evidence="3" key="1">
    <citation type="submission" date="2017-05" db="EMBL/GenBank/DDBJ databases">
        <title>Physiological properties and genetic analysis related to exopolysaccharide production of fresh-water unicellular cyanobacterium Aphanothece sacrum, Suizenji Nori, that has been cultured as a food source in Japan.</title>
        <authorList>
            <person name="Kanesaki Y."/>
            <person name="Yoshikawa S."/>
            <person name="Ohki K."/>
        </authorList>
    </citation>
    <scope>NUCLEOTIDE SEQUENCE [LARGE SCALE GENOMIC DNA]</scope>
    <source>
        <strain evidence="3">FPU1</strain>
    </source>
</reference>
<name>A0A401IFF1_APHSA</name>